<keyword evidence="1" id="KW-0472">Membrane</keyword>
<feature type="transmembrane region" description="Helical" evidence="1">
    <location>
        <begin position="260"/>
        <end position="280"/>
    </location>
</feature>
<evidence type="ECO:0000256" key="1">
    <source>
        <dbReference type="SAM" id="Phobius"/>
    </source>
</evidence>
<feature type="transmembrane region" description="Helical" evidence="1">
    <location>
        <begin position="113"/>
        <end position="133"/>
    </location>
</feature>
<evidence type="ECO:0000313" key="3">
    <source>
        <dbReference type="Proteomes" id="UP001195660"/>
    </source>
</evidence>
<name>A0ABS2CDV5_9NEIS</name>
<accession>A0ABS2CDV5</accession>
<dbReference type="Proteomes" id="UP001195660">
    <property type="component" value="Unassembled WGS sequence"/>
</dbReference>
<feature type="transmembrane region" description="Helical" evidence="1">
    <location>
        <begin position="154"/>
        <end position="181"/>
    </location>
</feature>
<dbReference type="RefSeq" id="WP_203571647.1">
    <property type="nucleotide sequence ID" value="NZ_WOFE01000006.1"/>
</dbReference>
<feature type="transmembrane region" description="Helical" evidence="1">
    <location>
        <begin position="219"/>
        <end position="240"/>
    </location>
</feature>
<dbReference type="PROSITE" id="PS51257">
    <property type="entry name" value="PROKAR_LIPOPROTEIN"/>
    <property type="match status" value="1"/>
</dbReference>
<gene>
    <name evidence="2" type="ORF">GM173_12140</name>
</gene>
<comment type="caution">
    <text evidence="2">The sequence shown here is derived from an EMBL/GenBank/DDBJ whole genome shotgun (WGS) entry which is preliminary data.</text>
</comment>
<feature type="transmembrane region" description="Helical" evidence="1">
    <location>
        <begin position="36"/>
        <end position="62"/>
    </location>
</feature>
<protein>
    <submittedName>
        <fullName evidence="2">Uncharacterized protein</fullName>
    </submittedName>
</protein>
<feature type="transmembrane region" description="Helical" evidence="1">
    <location>
        <begin position="74"/>
        <end position="93"/>
    </location>
</feature>
<keyword evidence="1" id="KW-1133">Transmembrane helix</keyword>
<sequence length="295" mass="33394">MNRINYIFVALGFIALIACFGNLAFQATPLGQVEYLYYDISLLGGISWLMPILAALAITSGFLRVFKRAQLRDLNWWTVLIASIGIVLCFIVQEHAMSSLNNYSGSLGSTAGWGIYLQLLAYIIYLIFGIILYQPEDESINKLSKLSPYARKDIVFIFCTFLLYILILECNIFTVTALGITITMNFNTFNHSIIIRLLALLVLLALIIAPTLPRLTHIFYKTATSFLTTLIAITIIYPITEHTNFLNDSESLSKGMTIEYGIAYFSIPIFATILMLFIWIKWKQEQKSHPITPQK</sequence>
<organism evidence="2 3">
    <name type="scientific">Deefgea chitinilytica</name>
    <dbReference type="NCBI Taxonomy" id="570276"/>
    <lineage>
        <taxon>Bacteria</taxon>
        <taxon>Pseudomonadati</taxon>
        <taxon>Pseudomonadota</taxon>
        <taxon>Betaproteobacteria</taxon>
        <taxon>Neisseriales</taxon>
        <taxon>Chitinibacteraceae</taxon>
        <taxon>Deefgea</taxon>
    </lineage>
</organism>
<evidence type="ECO:0000313" key="2">
    <source>
        <dbReference type="EMBL" id="MBM5572319.1"/>
    </source>
</evidence>
<keyword evidence="3" id="KW-1185">Reference proteome</keyword>
<proteinExistence type="predicted"/>
<reference evidence="2 3" key="1">
    <citation type="submission" date="2019-11" db="EMBL/GenBank/DDBJ databases">
        <title>Novel Deefgea species.</title>
        <authorList>
            <person name="Han J.-H."/>
        </authorList>
    </citation>
    <scope>NUCLEOTIDE SEQUENCE [LARGE SCALE GENOMIC DNA]</scope>
    <source>
        <strain evidence="2 3">LMG 24817</strain>
    </source>
</reference>
<feature type="transmembrane region" description="Helical" evidence="1">
    <location>
        <begin position="193"/>
        <end position="212"/>
    </location>
</feature>
<keyword evidence="1" id="KW-0812">Transmembrane</keyword>
<dbReference type="EMBL" id="WOFE01000006">
    <property type="protein sequence ID" value="MBM5572319.1"/>
    <property type="molecule type" value="Genomic_DNA"/>
</dbReference>